<proteinExistence type="predicted"/>
<gene>
    <name evidence="1" type="ORF">GPUH_LOCUS9283</name>
</gene>
<reference evidence="1 2" key="1">
    <citation type="submission" date="2018-11" db="EMBL/GenBank/DDBJ databases">
        <authorList>
            <consortium name="Pathogen Informatics"/>
        </authorList>
    </citation>
    <scope>NUCLEOTIDE SEQUENCE [LARGE SCALE GENOMIC DNA]</scope>
</reference>
<sequence length="46" mass="5272">MEELIARRREAIIAAHPIHIDMEITCQGLASRNFFSFIPGVRNYSP</sequence>
<protein>
    <submittedName>
        <fullName evidence="1">Uncharacterized protein</fullName>
    </submittedName>
</protein>
<dbReference type="Proteomes" id="UP000271098">
    <property type="component" value="Unassembled WGS sequence"/>
</dbReference>
<dbReference type="EMBL" id="UYRT01029753">
    <property type="protein sequence ID" value="VDK70338.1"/>
    <property type="molecule type" value="Genomic_DNA"/>
</dbReference>
<dbReference type="AlphaFoldDB" id="A0A3P6TVG4"/>
<organism evidence="1 2">
    <name type="scientific">Gongylonema pulchrum</name>
    <dbReference type="NCBI Taxonomy" id="637853"/>
    <lineage>
        <taxon>Eukaryota</taxon>
        <taxon>Metazoa</taxon>
        <taxon>Ecdysozoa</taxon>
        <taxon>Nematoda</taxon>
        <taxon>Chromadorea</taxon>
        <taxon>Rhabditida</taxon>
        <taxon>Spirurina</taxon>
        <taxon>Spiruromorpha</taxon>
        <taxon>Spiruroidea</taxon>
        <taxon>Gongylonematidae</taxon>
        <taxon>Gongylonema</taxon>
    </lineage>
</organism>
<evidence type="ECO:0000313" key="1">
    <source>
        <dbReference type="EMBL" id="VDK70338.1"/>
    </source>
</evidence>
<accession>A0A3P6TVG4</accession>
<keyword evidence="2" id="KW-1185">Reference proteome</keyword>
<name>A0A3P6TVG4_9BILA</name>
<evidence type="ECO:0000313" key="2">
    <source>
        <dbReference type="Proteomes" id="UP000271098"/>
    </source>
</evidence>